<feature type="transmembrane region" description="Helical" evidence="2">
    <location>
        <begin position="320"/>
        <end position="339"/>
    </location>
</feature>
<dbReference type="Proteomes" id="UP000642748">
    <property type="component" value="Unassembled WGS sequence"/>
</dbReference>
<feature type="transmembrane region" description="Helical" evidence="2">
    <location>
        <begin position="483"/>
        <end position="501"/>
    </location>
</feature>
<protein>
    <submittedName>
        <fullName evidence="3">Uncharacterized protein</fullName>
    </submittedName>
</protein>
<keyword evidence="2" id="KW-0812">Transmembrane</keyword>
<dbReference type="RefSeq" id="WP_203916864.1">
    <property type="nucleotide sequence ID" value="NZ_BONZ01000013.1"/>
</dbReference>
<name>A0A8J3QLG6_9ACTN</name>
<feature type="compositionally biased region" description="Low complexity" evidence="1">
    <location>
        <begin position="9"/>
        <end position="25"/>
    </location>
</feature>
<feature type="transmembrane region" description="Helical" evidence="2">
    <location>
        <begin position="269"/>
        <end position="290"/>
    </location>
</feature>
<keyword evidence="4" id="KW-1185">Reference proteome</keyword>
<dbReference type="AlphaFoldDB" id="A0A8J3QLG6"/>
<feature type="transmembrane region" description="Helical" evidence="2">
    <location>
        <begin position="173"/>
        <end position="194"/>
    </location>
</feature>
<feature type="compositionally biased region" description="Low complexity" evidence="1">
    <location>
        <begin position="86"/>
        <end position="144"/>
    </location>
</feature>
<evidence type="ECO:0000256" key="1">
    <source>
        <dbReference type="SAM" id="MobiDB-lite"/>
    </source>
</evidence>
<gene>
    <name evidence="3" type="ORF">Raf01_13570</name>
</gene>
<dbReference type="EMBL" id="BONZ01000013">
    <property type="protein sequence ID" value="GIH13185.1"/>
    <property type="molecule type" value="Genomic_DNA"/>
</dbReference>
<reference evidence="3" key="1">
    <citation type="submission" date="2021-01" db="EMBL/GenBank/DDBJ databases">
        <title>Whole genome shotgun sequence of Rugosimonospora africana NBRC 104875.</title>
        <authorList>
            <person name="Komaki H."/>
            <person name="Tamura T."/>
        </authorList>
    </citation>
    <scope>NUCLEOTIDE SEQUENCE</scope>
    <source>
        <strain evidence="3">NBRC 104875</strain>
    </source>
</reference>
<keyword evidence="2" id="KW-0472">Membrane</keyword>
<evidence type="ECO:0000313" key="3">
    <source>
        <dbReference type="EMBL" id="GIH13185.1"/>
    </source>
</evidence>
<feature type="transmembrane region" description="Helical" evidence="2">
    <location>
        <begin position="407"/>
        <end position="428"/>
    </location>
</feature>
<sequence>MSVDQEGSAVVPTVAPGPAAAQDPPGEARTHAEDTGMAENADVSADATEPDGDSSRAPGTGPAGETPSGSARADASGEDTAEATEKSATAGASAGEASTTDASTTDAAGTPDAATAAAGPTTGSDTAAGTTDAAGDPTTETAPDAADRWTLFGPEPARRVGRLRRAVGGTGRFLVHEWTVVSLAAIALAVVMTWPSAWHPASTIPSDIWDPTLQAWQLAWSGHAMLTDPLHVWNSNSFYPDSYSFAFSDTLFGYFPFGLVGTGPTAALIRYNLLFILLEALAFVGAYALVRQLGARRTAAAVAGAAFAYAPWRWGQAGHMHVLSVGGIALSLAMIARGHGFSFTKGHRRELTRPGWAFAGWCVAAWQISLGFGIGLPFVYVLALVVIVSAIRWLLKGRRALGRRLLLADGVGIVVFGAVGLLMGVPYLEVIKQHPEAKRGLDAIEAFSPNLHSFITAPAQSLPWGAAHAAARATMIAPAETTLLPGFMLYGLAAAGLFFSIWSLRTRLWLLAGTLVSIVLAEGTEFYGGGKYTYVFLYKYLPFFSSSRTPGRLVIWTTLLLAILAAGAVGALVGRSYDVAAERGPVATRPGLLLRVATLLPLLLVLAEGTNWHTLPHPVVPAQPAALRTVDGPMLVLPSDALIDENVMLWSTTKFQKIVNGGSGFYPTDQQEVRNVAKSFPDQASVEYLRNLGIRAVVVLKQQAAGSTDYSKAASPDVPYQDLGITRQDLGDTFVYRLS</sequence>
<evidence type="ECO:0000256" key="2">
    <source>
        <dbReference type="SAM" id="Phobius"/>
    </source>
</evidence>
<proteinExistence type="predicted"/>
<accession>A0A8J3QLG6</accession>
<feature type="region of interest" description="Disordered" evidence="1">
    <location>
        <begin position="1"/>
        <end position="153"/>
    </location>
</feature>
<feature type="transmembrane region" description="Helical" evidence="2">
    <location>
        <begin position="508"/>
        <end position="528"/>
    </location>
</feature>
<feature type="transmembrane region" description="Helical" evidence="2">
    <location>
        <begin position="374"/>
        <end position="395"/>
    </location>
</feature>
<comment type="caution">
    <text evidence="3">The sequence shown here is derived from an EMBL/GenBank/DDBJ whole genome shotgun (WGS) entry which is preliminary data.</text>
</comment>
<keyword evidence="2" id="KW-1133">Transmembrane helix</keyword>
<organism evidence="3 4">
    <name type="scientific">Rugosimonospora africana</name>
    <dbReference type="NCBI Taxonomy" id="556532"/>
    <lineage>
        <taxon>Bacteria</taxon>
        <taxon>Bacillati</taxon>
        <taxon>Actinomycetota</taxon>
        <taxon>Actinomycetes</taxon>
        <taxon>Micromonosporales</taxon>
        <taxon>Micromonosporaceae</taxon>
        <taxon>Rugosimonospora</taxon>
    </lineage>
</organism>
<feature type="transmembrane region" description="Helical" evidence="2">
    <location>
        <begin position="553"/>
        <end position="574"/>
    </location>
</feature>
<evidence type="ECO:0000313" key="4">
    <source>
        <dbReference type="Proteomes" id="UP000642748"/>
    </source>
</evidence>